<proteinExistence type="predicted"/>
<comment type="caution">
    <text evidence="1">The sequence shown here is derived from an EMBL/GenBank/DDBJ whole genome shotgun (WGS) entry which is preliminary data.</text>
</comment>
<reference evidence="2" key="1">
    <citation type="submission" date="2017-03" db="EMBL/GenBank/DDBJ databases">
        <title>Phytopthora megakarya and P. palmivora, two closely related causual agents of cacao black pod achieved similar genome size and gene model numbers by different mechanisms.</title>
        <authorList>
            <person name="Ali S."/>
            <person name="Shao J."/>
            <person name="Larry D.J."/>
            <person name="Kronmiller B."/>
            <person name="Shen D."/>
            <person name="Strem M.D."/>
            <person name="Melnick R.L."/>
            <person name="Guiltinan M.J."/>
            <person name="Tyler B.M."/>
            <person name="Meinhardt L.W."/>
            <person name="Bailey B.A."/>
        </authorList>
    </citation>
    <scope>NUCLEOTIDE SEQUENCE [LARGE SCALE GENOMIC DNA]</scope>
    <source>
        <strain evidence="2">zdho120</strain>
    </source>
</reference>
<organism evidence="1 2">
    <name type="scientific">Phytophthora megakarya</name>
    <dbReference type="NCBI Taxonomy" id="4795"/>
    <lineage>
        <taxon>Eukaryota</taxon>
        <taxon>Sar</taxon>
        <taxon>Stramenopiles</taxon>
        <taxon>Oomycota</taxon>
        <taxon>Peronosporomycetes</taxon>
        <taxon>Peronosporales</taxon>
        <taxon>Peronosporaceae</taxon>
        <taxon>Phytophthora</taxon>
    </lineage>
</organism>
<name>A0A225WH71_9STRA</name>
<keyword evidence="2" id="KW-1185">Reference proteome</keyword>
<dbReference type="EMBL" id="NBNE01000926">
    <property type="protein sequence ID" value="OWZ16479.1"/>
    <property type="molecule type" value="Genomic_DNA"/>
</dbReference>
<dbReference type="Proteomes" id="UP000198211">
    <property type="component" value="Unassembled WGS sequence"/>
</dbReference>
<gene>
    <name evidence="1" type="ORF">PHMEG_0009718</name>
</gene>
<dbReference type="Gene3D" id="3.40.50.150">
    <property type="entry name" value="Vaccinia Virus protein VP39"/>
    <property type="match status" value="1"/>
</dbReference>
<sequence length="274" mass="31137">MRTDFLDGEDKQLVALALEYANTGKRIAWNDLAGRVRRKRQPQELEQRLRTLKTTTSYVFLRAYFPKVEKRDIPPVTPPGLTPLQSVQAETAIQDIYHYVSATDVRQQAGKIDENSGEVMPAAVSRIIRMFGEVMQGDIFLDGVQGLVTCVQAQVPRLAHLRKVLVLVGDVLDIPLSTRAPFDAATIVFLNDLLFTEEAKRVIQQKLSHMPKGRLVVSTSLYCPRHRSSYKRRFCGKWKQVETSYGRCSWKSQPIPLYLYVVNNEVEDLGSENL</sequence>
<protein>
    <submittedName>
        <fullName evidence="1">Histone methylation protein</fullName>
    </submittedName>
</protein>
<dbReference type="SUPFAM" id="SSF53335">
    <property type="entry name" value="S-adenosyl-L-methionine-dependent methyltransferases"/>
    <property type="match status" value="1"/>
</dbReference>
<evidence type="ECO:0000313" key="2">
    <source>
        <dbReference type="Proteomes" id="UP000198211"/>
    </source>
</evidence>
<dbReference type="AlphaFoldDB" id="A0A225WH71"/>
<dbReference type="InterPro" id="IPR029063">
    <property type="entry name" value="SAM-dependent_MTases_sf"/>
</dbReference>
<evidence type="ECO:0000313" key="1">
    <source>
        <dbReference type="EMBL" id="OWZ16479.1"/>
    </source>
</evidence>
<dbReference type="OrthoDB" id="443402at2759"/>
<dbReference type="STRING" id="4795.A0A225WH71"/>
<accession>A0A225WH71</accession>